<dbReference type="EMBL" id="CM039437">
    <property type="protein sequence ID" value="KAI4305275.1"/>
    <property type="molecule type" value="Genomic_DNA"/>
</dbReference>
<protein>
    <submittedName>
        <fullName evidence="1">Uncharacterized protein</fullName>
    </submittedName>
</protein>
<name>A0ACB9L6B3_BAUVA</name>
<gene>
    <name evidence="1" type="ORF">L6164_028649</name>
</gene>
<evidence type="ECO:0000313" key="1">
    <source>
        <dbReference type="EMBL" id="KAI4305275.1"/>
    </source>
</evidence>
<reference evidence="1 2" key="1">
    <citation type="journal article" date="2022" name="DNA Res.">
        <title>Chromosomal-level genome assembly of the orchid tree Bauhinia variegata (Leguminosae; Cercidoideae) supports the allotetraploid origin hypothesis of Bauhinia.</title>
        <authorList>
            <person name="Zhong Y."/>
            <person name="Chen Y."/>
            <person name="Zheng D."/>
            <person name="Pang J."/>
            <person name="Liu Y."/>
            <person name="Luo S."/>
            <person name="Meng S."/>
            <person name="Qian L."/>
            <person name="Wei D."/>
            <person name="Dai S."/>
            <person name="Zhou R."/>
        </authorList>
    </citation>
    <scope>NUCLEOTIDE SEQUENCE [LARGE SCALE GENOMIC DNA]</scope>
    <source>
        <strain evidence="1">BV-YZ2020</strain>
    </source>
</reference>
<comment type="caution">
    <text evidence="1">The sequence shown here is derived from an EMBL/GenBank/DDBJ whole genome shotgun (WGS) entry which is preliminary data.</text>
</comment>
<sequence length="316" mass="35177">MKLLLFLLSLLLGFHLCSCDSDEISNELTAPRRPPPPPPRRPPPPPPRSPPPPPPLLSPPPPTPCPPSSRKPIFDHFLLTLTWPNAFCKLPGVACRPFPPTQQYFTIHGLWPQNQFHSAVTDCAEKAPLTDAILVNRKQKLLDFWPRLYNAGDFRSSKKLWRDQWCKHGSCSSDRFTPDSYFDKAITLGSTYGPLITKELEAAGIKPNGNAYSWEKMVEAIKKAIKQPTGDINVRLTCEEDTSGNLQLSEIQICVESDAEKLKNCNRQTPDKCKKDLVFASPLPLPSPPPPPPPRSLDTQIFVSSILEGEEAAGLY</sequence>
<dbReference type="Proteomes" id="UP000828941">
    <property type="component" value="Chromosome 12"/>
</dbReference>
<proteinExistence type="predicted"/>
<organism evidence="1 2">
    <name type="scientific">Bauhinia variegata</name>
    <name type="common">Purple orchid tree</name>
    <name type="synonym">Phanera variegata</name>
    <dbReference type="NCBI Taxonomy" id="167791"/>
    <lineage>
        <taxon>Eukaryota</taxon>
        <taxon>Viridiplantae</taxon>
        <taxon>Streptophyta</taxon>
        <taxon>Embryophyta</taxon>
        <taxon>Tracheophyta</taxon>
        <taxon>Spermatophyta</taxon>
        <taxon>Magnoliopsida</taxon>
        <taxon>eudicotyledons</taxon>
        <taxon>Gunneridae</taxon>
        <taxon>Pentapetalae</taxon>
        <taxon>rosids</taxon>
        <taxon>fabids</taxon>
        <taxon>Fabales</taxon>
        <taxon>Fabaceae</taxon>
        <taxon>Cercidoideae</taxon>
        <taxon>Cercideae</taxon>
        <taxon>Bauhiniinae</taxon>
        <taxon>Bauhinia</taxon>
    </lineage>
</organism>
<keyword evidence="2" id="KW-1185">Reference proteome</keyword>
<accession>A0ACB9L6B3</accession>
<evidence type="ECO:0000313" key="2">
    <source>
        <dbReference type="Proteomes" id="UP000828941"/>
    </source>
</evidence>